<dbReference type="AlphaFoldDB" id="A0AAW5KEM4"/>
<dbReference type="InterPro" id="IPR011324">
    <property type="entry name" value="Cytotoxic_necrot_fac-like_cat"/>
</dbReference>
<dbReference type="SUPFAM" id="SSF64438">
    <property type="entry name" value="CNF1/YfiH-like putative cysteine hydrolases"/>
    <property type="match status" value="1"/>
</dbReference>
<dbReference type="Proteomes" id="UP001205063">
    <property type="component" value="Unassembled WGS sequence"/>
</dbReference>
<evidence type="ECO:0000256" key="2">
    <source>
        <dbReference type="ARBA" id="ARBA00022801"/>
    </source>
</evidence>
<gene>
    <name evidence="3" type="primary">cheD</name>
    <name evidence="4" type="ORF">NE646_12795</name>
</gene>
<dbReference type="EMBL" id="JANGAB010000010">
    <property type="protein sequence ID" value="MCQ4950535.1"/>
    <property type="molecule type" value="Genomic_DNA"/>
</dbReference>
<dbReference type="HAMAP" id="MF_01440">
    <property type="entry name" value="CheD"/>
    <property type="match status" value="1"/>
</dbReference>
<sequence>MKPDRQVVGIAEGRVTRGDGELATYALGSCIGVCLYDRPRHIAGLVHILLPSRALAVERTNPYKFADSGIEELIRTMERLGAVRAAITAKLVGGAQMFQVDSGQRGVGERNIDAARQALQEQGIPILAQDVGKTHGRSICFSARTGMVHVKTVRMGEHVL</sequence>
<name>A0AAW5KEM4_9FIRM</name>
<comment type="catalytic activity">
    <reaction evidence="3">
        <text>L-glutaminyl-[protein] + H2O = L-glutamyl-[protein] + NH4(+)</text>
        <dbReference type="Rhea" id="RHEA:16441"/>
        <dbReference type="Rhea" id="RHEA-COMP:10207"/>
        <dbReference type="Rhea" id="RHEA-COMP:10208"/>
        <dbReference type="ChEBI" id="CHEBI:15377"/>
        <dbReference type="ChEBI" id="CHEBI:28938"/>
        <dbReference type="ChEBI" id="CHEBI:29973"/>
        <dbReference type="ChEBI" id="CHEBI:30011"/>
        <dbReference type="EC" id="3.5.1.44"/>
    </reaction>
</comment>
<dbReference type="GO" id="GO:0006935">
    <property type="term" value="P:chemotaxis"/>
    <property type="evidence" value="ECO:0007669"/>
    <property type="project" value="UniProtKB-UniRule"/>
</dbReference>
<evidence type="ECO:0000313" key="4">
    <source>
        <dbReference type="EMBL" id="MCQ4950535.1"/>
    </source>
</evidence>
<dbReference type="PANTHER" id="PTHR35147:SF1">
    <property type="entry name" value="CHEMORECEPTOR GLUTAMINE DEAMIDASE CHED-RELATED"/>
    <property type="match status" value="1"/>
</dbReference>
<dbReference type="InterPro" id="IPR005659">
    <property type="entry name" value="Chemorcpt_Glu_NH3ase_CheD"/>
</dbReference>
<dbReference type="CDD" id="cd16352">
    <property type="entry name" value="CheD"/>
    <property type="match status" value="1"/>
</dbReference>
<organism evidence="4 5">
    <name type="scientific">Bittarella massiliensis</name>
    <name type="common">ex Durand et al. 2017</name>
    <dbReference type="NCBI Taxonomy" id="1720313"/>
    <lineage>
        <taxon>Bacteria</taxon>
        <taxon>Bacillati</taxon>
        <taxon>Bacillota</taxon>
        <taxon>Clostridia</taxon>
        <taxon>Eubacteriales</taxon>
        <taxon>Oscillospiraceae</taxon>
        <taxon>Bittarella (ex Durand et al. 2017)</taxon>
    </lineage>
</organism>
<proteinExistence type="inferred from homology"/>
<dbReference type="PANTHER" id="PTHR35147">
    <property type="entry name" value="CHEMORECEPTOR GLUTAMINE DEAMIDASE CHED-RELATED"/>
    <property type="match status" value="1"/>
</dbReference>
<keyword evidence="2 3" id="KW-0378">Hydrolase</keyword>
<evidence type="ECO:0000256" key="3">
    <source>
        <dbReference type="HAMAP-Rule" id="MF_01440"/>
    </source>
</evidence>
<comment type="caution">
    <text evidence="4">The sequence shown here is derived from an EMBL/GenBank/DDBJ whole genome shotgun (WGS) entry which is preliminary data.</text>
</comment>
<dbReference type="GO" id="GO:0050568">
    <property type="term" value="F:protein-glutamine glutaminase activity"/>
    <property type="evidence" value="ECO:0007669"/>
    <property type="project" value="UniProtKB-UniRule"/>
</dbReference>
<dbReference type="EC" id="3.5.1.44" evidence="3"/>
<keyword evidence="1 3" id="KW-0145">Chemotaxis</keyword>
<protein>
    <recommendedName>
        <fullName evidence="3">Probable chemoreceptor glutamine deamidase CheD</fullName>
        <ecNumber evidence="3">3.5.1.44</ecNumber>
    </recommendedName>
</protein>
<comment type="similarity">
    <text evidence="3">Belongs to the CheD family.</text>
</comment>
<dbReference type="RefSeq" id="WP_256136730.1">
    <property type="nucleotide sequence ID" value="NZ_JANGAB010000010.1"/>
</dbReference>
<evidence type="ECO:0000313" key="5">
    <source>
        <dbReference type="Proteomes" id="UP001205063"/>
    </source>
</evidence>
<dbReference type="Pfam" id="PF03975">
    <property type="entry name" value="CheD"/>
    <property type="match status" value="1"/>
</dbReference>
<accession>A0AAW5KEM4</accession>
<reference evidence="4" key="1">
    <citation type="submission" date="2022-06" db="EMBL/GenBank/DDBJ databases">
        <title>Isolation of gut microbiota from human fecal samples.</title>
        <authorList>
            <person name="Pamer E.G."/>
            <person name="Barat B."/>
            <person name="Waligurski E."/>
            <person name="Medina S."/>
            <person name="Paddock L."/>
            <person name="Mostad J."/>
        </authorList>
    </citation>
    <scope>NUCLEOTIDE SEQUENCE</scope>
    <source>
        <strain evidence="4">DFI.7.96</strain>
    </source>
</reference>
<evidence type="ECO:0000256" key="1">
    <source>
        <dbReference type="ARBA" id="ARBA00022500"/>
    </source>
</evidence>
<comment type="function">
    <text evidence="3">Probably deamidates glutamine residues to glutamate on methyl-accepting chemotaxis receptors (MCPs), playing an important role in chemotaxis.</text>
</comment>
<dbReference type="InterPro" id="IPR038592">
    <property type="entry name" value="CheD-like_sf"/>
</dbReference>
<dbReference type="Gene3D" id="3.30.1330.200">
    <property type="match status" value="1"/>
</dbReference>